<dbReference type="EMBL" id="JARAKH010000038">
    <property type="protein sequence ID" value="KAK8382848.1"/>
    <property type="molecule type" value="Genomic_DNA"/>
</dbReference>
<dbReference type="Proteomes" id="UP001487740">
    <property type="component" value="Unassembled WGS sequence"/>
</dbReference>
<feature type="compositionally biased region" description="Low complexity" evidence="1">
    <location>
        <begin position="64"/>
        <end position="73"/>
    </location>
</feature>
<sequence length="555" mass="59952">MVVVVIVEWSGVRLSVRQGVYPPWRLNKVLDMHLKESNVTQGDTCLLNPSDSATGPKATQQLPNNNTNNNNTNAPAEDNKREQEVTAAALVTANKNNNNTAKSFNIPSSKTSQSHLIINTGSAANGGVLVDLNHGMTTSLSFSSLPDLSENGSCSSDRLHHPSISSGVHRPTRLPVSSSLGSLSSIDNDESDLESFSSLEVDVTRGPDTPDPRAVKDRNLLDFEALGSLWQRPNWKTADCDPLLRPTNDLSPHAHGLCTNNVNELSECGAFVKSFYDKPKLRLESEAVLANDPGDDNGNLRWCAASSGNSPVQELCDSLAASPDYASEDENPSDIEQKMAETKELRESCGAASSVVLANNNNNNNNNSLKQQPGTLKLSDTGVDDDNRYRAVLESPIVDAYEKECLDVPEKMVRELETHTKEGGSADDFIPCKKEKMEINELHKKCRSVEGAADGAANPQPQPTPSHCPIRRVDAGANKENSAPNVTDVDKPRGPRVSYCGVEAAALRRDSPQRRRDRVAHRRSVPQASPSPAARERAKLGSPDGGEYSIPSSPA</sequence>
<comment type="caution">
    <text evidence="2">The sequence shown here is derived from an EMBL/GenBank/DDBJ whole genome shotgun (WGS) entry which is preliminary data.</text>
</comment>
<protein>
    <submittedName>
        <fullName evidence="2">Uncharacterized protein</fullName>
    </submittedName>
</protein>
<feature type="compositionally biased region" description="Basic residues" evidence="1">
    <location>
        <begin position="515"/>
        <end position="524"/>
    </location>
</feature>
<organism evidence="2 3">
    <name type="scientific">Scylla paramamosain</name>
    <name type="common">Mud crab</name>
    <dbReference type="NCBI Taxonomy" id="85552"/>
    <lineage>
        <taxon>Eukaryota</taxon>
        <taxon>Metazoa</taxon>
        <taxon>Ecdysozoa</taxon>
        <taxon>Arthropoda</taxon>
        <taxon>Crustacea</taxon>
        <taxon>Multicrustacea</taxon>
        <taxon>Malacostraca</taxon>
        <taxon>Eumalacostraca</taxon>
        <taxon>Eucarida</taxon>
        <taxon>Decapoda</taxon>
        <taxon>Pleocyemata</taxon>
        <taxon>Brachyura</taxon>
        <taxon>Eubrachyura</taxon>
        <taxon>Portunoidea</taxon>
        <taxon>Portunidae</taxon>
        <taxon>Portuninae</taxon>
        <taxon>Scylla</taxon>
    </lineage>
</organism>
<evidence type="ECO:0000313" key="3">
    <source>
        <dbReference type="Proteomes" id="UP001487740"/>
    </source>
</evidence>
<feature type="region of interest" description="Disordered" evidence="1">
    <location>
        <begin position="357"/>
        <end position="383"/>
    </location>
</feature>
<feature type="compositionally biased region" description="Polar residues" evidence="1">
    <location>
        <begin position="146"/>
        <end position="156"/>
    </location>
</feature>
<feature type="region of interest" description="Disordered" evidence="1">
    <location>
        <begin position="41"/>
        <end position="79"/>
    </location>
</feature>
<proteinExistence type="predicted"/>
<accession>A0AAW0T6K0</accession>
<feature type="region of interest" description="Disordered" evidence="1">
    <location>
        <begin position="450"/>
        <end position="555"/>
    </location>
</feature>
<dbReference type="AlphaFoldDB" id="A0AAW0T6K0"/>
<feature type="compositionally biased region" description="Polar residues" evidence="1">
    <location>
        <begin position="41"/>
        <end position="63"/>
    </location>
</feature>
<evidence type="ECO:0000313" key="2">
    <source>
        <dbReference type="EMBL" id="KAK8382848.1"/>
    </source>
</evidence>
<gene>
    <name evidence="2" type="ORF">O3P69_011419</name>
</gene>
<name>A0AAW0T6K0_SCYPA</name>
<feature type="region of interest" description="Disordered" evidence="1">
    <location>
        <begin position="146"/>
        <end position="188"/>
    </location>
</feature>
<evidence type="ECO:0000256" key="1">
    <source>
        <dbReference type="SAM" id="MobiDB-lite"/>
    </source>
</evidence>
<keyword evidence="3" id="KW-1185">Reference proteome</keyword>
<reference evidence="2 3" key="1">
    <citation type="submission" date="2023-03" db="EMBL/GenBank/DDBJ databases">
        <title>High-quality genome of Scylla paramamosain provides insights in environmental adaptation.</title>
        <authorList>
            <person name="Zhang L."/>
        </authorList>
    </citation>
    <scope>NUCLEOTIDE SEQUENCE [LARGE SCALE GENOMIC DNA]</scope>
    <source>
        <strain evidence="2">LZ_2023a</strain>
        <tissue evidence="2">Muscle</tissue>
    </source>
</reference>